<gene>
    <name evidence="1" type="ORF">F2P45_27125</name>
</gene>
<accession>A0ABX0P2C9</accession>
<comment type="caution">
    <text evidence="1">The sequence shown here is derived from an EMBL/GenBank/DDBJ whole genome shotgun (WGS) entry which is preliminary data.</text>
</comment>
<evidence type="ECO:0000313" key="1">
    <source>
        <dbReference type="EMBL" id="NHZ92652.1"/>
    </source>
</evidence>
<proteinExistence type="predicted"/>
<reference evidence="1 2" key="1">
    <citation type="submission" date="2019-10" db="EMBL/GenBank/DDBJ databases">
        <title>Taxonomy of Antarctic Massilia spp.: description of Massilia rubra sp. nov., Massilia aquatica sp. nov., Massilia mucilaginosa sp. nov., Massilia frigida sp. nov. isolated from streams, lakes and regoliths.</title>
        <authorList>
            <person name="Holochova P."/>
            <person name="Sedlacek I."/>
            <person name="Kralova S."/>
            <person name="Maslanova I."/>
            <person name="Busse H.-J."/>
            <person name="Stankova E."/>
            <person name="Vrbovska V."/>
            <person name="Kovarovic V."/>
            <person name="Bartak M."/>
            <person name="Svec P."/>
            <person name="Pantucek R."/>
        </authorList>
    </citation>
    <scope>NUCLEOTIDE SEQUENCE [LARGE SCALE GENOMIC DNA]</scope>
    <source>
        <strain evidence="1 2">CCM 8733</strain>
    </source>
</reference>
<protein>
    <submittedName>
        <fullName evidence="1">Uncharacterized protein</fullName>
    </submittedName>
</protein>
<sequence>MNRTNESDVLRASLQAVPRALRTLHKALIDVETVYFGAVGSPLEHLQLITNHPHFAWLQPLSALMAALDEALDEPETLTSEAIAGWRAAIEELVGPGAAAGAAGEFRSKYMILLHDSPDVAIAHGALRQLLGQLPRKI</sequence>
<dbReference type="EMBL" id="WHJH01000050">
    <property type="protein sequence ID" value="NHZ92652.1"/>
    <property type="molecule type" value="Genomic_DNA"/>
</dbReference>
<dbReference type="Proteomes" id="UP000609726">
    <property type="component" value="Unassembled WGS sequence"/>
</dbReference>
<organism evidence="1 2">
    <name type="scientific">Massilia mucilaginosa</name>
    <dbReference type="NCBI Taxonomy" id="2609282"/>
    <lineage>
        <taxon>Bacteria</taxon>
        <taxon>Pseudomonadati</taxon>
        <taxon>Pseudomonadota</taxon>
        <taxon>Betaproteobacteria</taxon>
        <taxon>Burkholderiales</taxon>
        <taxon>Oxalobacteraceae</taxon>
        <taxon>Telluria group</taxon>
        <taxon>Massilia</taxon>
    </lineage>
</organism>
<evidence type="ECO:0000313" key="2">
    <source>
        <dbReference type="Proteomes" id="UP000609726"/>
    </source>
</evidence>
<keyword evidence="2" id="KW-1185">Reference proteome</keyword>
<dbReference type="RefSeq" id="WP_166881345.1">
    <property type="nucleotide sequence ID" value="NZ_WHJH01000050.1"/>
</dbReference>
<name>A0ABX0P2C9_9BURK</name>